<sequence length="374" mass="40832">MSQFYDAIVIGGGVNGGSVAYQLAKRGKKVLVLEKDRIASKASGAAAGMIAAQAELQDDDPLFQLARKSRKRFASLAEELKDLSGVDIELINKGMYKVALTDQEVHEYKQIIDIQKRAGEHAEWVTGDEVRKQEANVSDDILGAMYIEHDGHVSAPQLSQAFIKSAAVLGVTIQEFVEVQSILFEGEQVVGVATNEGEYKAENIIVTAGAWSSSFLRQTELDLPVYPVKGECFSVRTHQPLLKSTIFSHGCYLVPKKGGRIIVGATVKPHTYNQQVSVEGVAGLLEKAKHLLPSIGEAEWDQTWAGIRPQTADGLPYLGEHPTYNGLFVATGHFRNGILLSPITGEIMADLIERKEPAIDVHPFRLDRLTATNV</sequence>
<dbReference type="GO" id="GO:0009228">
    <property type="term" value="P:thiamine biosynthetic process"/>
    <property type="evidence" value="ECO:0007669"/>
    <property type="project" value="UniProtKB-KW"/>
</dbReference>
<evidence type="ECO:0000256" key="3">
    <source>
        <dbReference type="ARBA" id="ARBA00023002"/>
    </source>
</evidence>
<evidence type="ECO:0000256" key="1">
    <source>
        <dbReference type="ARBA" id="ARBA00004948"/>
    </source>
</evidence>
<dbReference type="Gene3D" id="3.30.9.10">
    <property type="entry name" value="D-Amino Acid Oxidase, subunit A, domain 2"/>
    <property type="match status" value="1"/>
</dbReference>
<keyword evidence="3 7" id="KW-0560">Oxidoreductase</keyword>
<dbReference type="AlphaFoldDB" id="A0A6G1X5B2"/>
<dbReference type="RefSeq" id="WP_153728064.1">
    <property type="nucleotide sequence ID" value="NZ_WJNH01000003.1"/>
</dbReference>
<evidence type="ECO:0000256" key="5">
    <source>
        <dbReference type="ARBA" id="ARBA00050018"/>
    </source>
</evidence>
<dbReference type="SUPFAM" id="SSF51905">
    <property type="entry name" value="FAD/NAD(P)-binding domain"/>
    <property type="match status" value="1"/>
</dbReference>
<dbReference type="GO" id="GO:0050660">
    <property type="term" value="F:flavin adenine dinucleotide binding"/>
    <property type="evidence" value="ECO:0007669"/>
    <property type="project" value="InterPro"/>
</dbReference>
<dbReference type="OrthoDB" id="9794226at2"/>
<dbReference type="SUPFAM" id="SSF54373">
    <property type="entry name" value="FAD-linked reductases, C-terminal domain"/>
    <property type="match status" value="1"/>
</dbReference>
<protein>
    <recommendedName>
        <fullName evidence="5">glycine oxidase</fullName>
        <ecNumber evidence="5">1.4.3.19</ecNumber>
    </recommendedName>
</protein>
<evidence type="ECO:0000256" key="4">
    <source>
        <dbReference type="ARBA" id="ARBA00049872"/>
    </source>
</evidence>
<dbReference type="Gene3D" id="3.50.50.60">
    <property type="entry name" value="FAD/NAD(P)-binding domain"/>
    <property type="match status" value="1"/>
</dbReference>
<comment type="pathway">
    <text evidence="1">Cofactor biosynthesis; thiamine diphosphate biosynthesis.</text>
</comment>
<dbReference type="Pfam" id="PF01266">
    <property type="entry name" value="DAO"/>
    <property type="match status" value="1"/>
</dbReference>
<dbReference type="GO" id="GO:0009229">
    <property type="term" value="P:thiamine diphosphate biosynthetic process"/>
    <property type="evidence" value="ECO:0007669"/>
    <property type="project" value="UniProtKB-UniPathway"/>
</dbReference>
<comment type="caution">
    <text evidence="7">The sequence shown here is derived from an EMBL/GenBank/DDBJ whole genome shotgun (WGS) entry which is preliminary data.</text>
</comment>
<dbReference type="InterPro" id="IPR006076">
    <property type="entry name" value="FAD-dep_OxRdtase"/>
</dbReference>
<evidence type="ECO:0000313" key="8">
    <source>
        <dbReference type="Proteomes" id="UP000480185"/>
    </source>
</evidence>
<evidence type="ECO:0000259" key="6">
    <source>
        <dbReference type="Pfam" id="PF01266"/>
    </source>
</evidence>
<keyword evidence="2" id="KW-0784">Thiamine biosynthesis</keyword>
<accession>A0A6G1X5B2</accession>
<proteinExistence type="predicted"/>
<reference evidence="7 8" key="1">
    <citation type="submission" date="2019-11" db="EMBL/GenBank/DDBJ databases">
        <authorList>
            <person name="Li J."/>
        </authorList>
    </citation>
    <scope>NUCLEOTIDE SEQUENCE [LARGE SCALE GENOMIC DNA]</scope>
    <source>
        <strain evidence="7 8">J4</strain>
    </source>
</reference>
<dbReference type="NCBIfam" id="TIGR02352">
    <property type="entry name" value="thiamin_ThiO"/>
    <property type="match status" value="1"/>
</dbReference>
<dbReference type="GO" id="GO:0043799">
    <property type="term" value="F:glycine oxidase activity"/>
    <property type="evidence" value="ECO:0007669"/>
    <property type="project" value="UniProtKB-EC"/>
</dbReference>
<feature type="domain" description="FAD dependent oxidoreductase" evidence="6">
    <location>
        <begin position="6"/>
        <end position="351"/>
    </location>
</feature>
<dbReference type="InterPro" id="IPR036188">
    <property type="entry name" value="FAD/NAD-bd_sf"/>
</dbReference>
<dbReference type="Proteomes" id="UP000480185">
    <property type="component" value="Unassembled WGS sequence"/>
</dbReference>
<dbReference type="UniPathway" id="UPA00060"/>
<evidence type="ECO:0000313" key="7">
    <source>
        <dbReference type="EMBL" id="MRG86154.1"/>
    </source>
</evidence>
<organism evidence="7 8">
    <name type="scientific">Salinibacillus xinjiangensis</name>
    <dbReference type="NCBI Taxonomy" id="1229268"/>
    <lineage>
        <taxon>Bacteria</taxon>
        <taxon>Bacillati</taxon>
        <taxon>Bacillota</taxon>
        <taxon>Bacilli</taxon>
        <taxon>Bacillales</taxon>
        <taxon>Bacillaceae</taxon>
        <taxon>Salinibacillus</taxon>
    </lineage>
</organism>
<keyword evidence="8" id="KW-1185">Reference proteome</keyword>
<dbReference type="PANTHER" id="PTHR13847">
    <property type="entry name" value="SARCOSINE DEHYDROGENASE-RELATED"/>
    <property type="match status" value="1"/>
</dbReference>
<dbReference type="EC" id="1.4.3.19" evidence="5"/>
<name>A0A6G1X5B2_9BACI</name>
<evidence type="ECO:0000256" key="2">
    <source>
        <dbReference type="ARBA" id="ARBA00022977"/>
    </source>
</evidence>
<comment type="catalytic activity">
    <reaction evidence="4">
        <text>glycine + O2 + H2O = glyoxylate + H2O2 + NH4(+)</text>
        <dbReference type="Rhea" id="RHEA:11532"/>
        <dbReference type="ChEBI" id="CHEBI:15377"/>
        <dbReference type="ChEBI" id="CHEBI:15379"/>
        <dbReference type="ChEBI" id="CHEBI:16240"/>
        <dbReference type="ChEBI" id="CHEBI:28938"/>
        <dbReference type="ChEBI" id="CHEBI:36655"/>
        <dbReference type="ChEBI" id="CHEBI:57305"/>
        <dbReference type="EC" id="1.4.3.19"/>
    </reaction>
</comment>
<gene>
    <name evidence="7" type="primary">thiO</name>
    <name evidence="7" type="ORF">GH754_07425</name>
</gene>
<dbReference type="InterPro" id="IPR012727">
    <property type="entry name" value="Gly_oxidase_ThiO"/>
</dbReference>
<dbReference type="PANTHER" id="PTHR13847:SF289">
    <property type="entry name" value="GLYCINE OXIDASE"/>
    <property type="match status" value="1"/>
</dbReference>
<dbReference type="EMBL" id="WJNH01000003">
    <property type="protein sequence ID" value="MRG86154.1"/>
    <property type="molecule type" value="Genomic_DNA"/>
</dbReference>
<dbReference type="GO" id="GO:0005737">
    <property type="term" value="C:cytoplasm"/>
    <property type="evidence" value="ECO:0007669"/>
    <property type="project" value="TreeGrafter"/>
</dbReference>